<dbReference type="InterPro" id="IPR036388">
    <property type="entry name" value="WH-like_DNA-bd_sf"/>
</dbReference>
<evidence type="ECO:0000256" key="2">
    <source>
        <dbReference type="ARBA" id="ARBA00023015"/>
    </source>
</evidence>
<dbReference type="InterPro" id="IPR013325">
    <property type="entry name" value="RNA_pol_sigma_r2"/>
</dbReference>
<dbReference type="GO" id="GO:0016987">
    <property type="term" value="F:sigma factor activity"/>
    <property type="evidence" value="ECO:0007669"/>
    <property type="project" value="UniProtKB-KW"/>
</dbReference>
<name>A0A1I7N6H9_9BACT</name>
<dbReference type="EMBL" id="FPCJ01000001">
    <property type="protein sequence ID" value="SFV30166.1"/>
    <property type="molecule type" value="Genomic_DNA"/>
</dbReference>
<evidence type="ECO:0000256" key="3">
    <source>
        <dbReference type="ARBA" id="ARBA00023082"/>
    </source>
</evidence>
<accession>A0A1I7N6H9</accession>
<evidence type="ECO:0000313" key="8">
    <source>
        <dbReference type="Proteomes" id="UP000199537"/>
    </source>
</evidence>
<sequence>MLLPFCNFKRQTQPFRHFFRLVEEQSNNLVPLTDEQLASLLEGCRKGISASQQQLYEHFCRYAMAICLRYAHQEDEARQVMNDGFVKVFTHLHQFRPEKQHQHLVVSFKSWIKKIMIYTAIDYFRANRKHQHEEVDHAVLYKADPQATPLDKLSHEELMKMVQMLSPAYRMVFNLFVIDGYSHEEIARQLGISVGTSKSNLAKAREKLRKMLLSRYAELYSRYER</sequence>
<proteinExistence type="inferred from homology"/>
<feature type="domain" description="RNA polymerase sigma factor 70 region 4 type 2" evidence="6">
    <location>
        <begin position="156"/>
        <end position="208"/>
    </location>
</feature>
<dbReference type="PANTHER" id="PTHR43133:SF46">
    <property type="entry name" value="RNA POLYMERASE SIGMA-70 FACTOR ECF SUBFAMILY"/>
    <property type="match status" value="1"/>
</dbReference>
<dbReference type="SUPFAM" id="SSF88659">
    <property type="entry name" value="Sigma3 and sigma4 domains of RNA polymerase sigma factors"/>
    <property type="match status" value="1"/>
</dbReference>
<keyword evidence="8" id="KW-1185">Reference proteome</keyword>
<keyword evidence="3" id="KW-0731">Sigma factor</keyword>
<dbReference type="InterPro" id="IPR013324">
    <property type="entry name" value="RNA_pol_sigma_r3/r4-like"/>
</dbReference>
<comment type="similarity">
    <text evidence="1">Belongs to the sigma-70 factor family. ECF subfamily.</text>
</comment>
<dbReference type="Pfam" id="PF04542">
    <property type="entry name" value="Sigma70_r2"/>
    <property type="match status" value="1"/>
</dbReference>
<gene>
    <name evidence="7" type="ORF">SAMN05660895_0714</name>
</gene>
<dbReference type="InterPro" id="IPR007627">
    <property type="entry name" value="RNA_pol_sigma70_r2"/>
</dbReference>
<dbReference type="AlphaFoldDB" id="A0A1I7N6H9"/>
<dbReference type="Gene3D" id="1.10.10.10">
    <property type="entry name" value="Winged helix-like DNA-binding domain superfamily/Winged helix DNA-binding domain"/>
    <property type="match status" value="1"/>
</dbReference>
<evidence type="ECO:0000259" key="6">
    <source>
        <dbReference type="Pfam" id="PF08281"/>
    </source>
</evidence>
<dbReference type="GO" id="GO:0006352">
    <property type="term" value="P:DNA-templated transcription initiation"/>
    <property type="evidence" value="ECO:0007669"/>
    <property type="project" value="InterPro"/>
</dbReference>
<dbReference type="STRING" id="1393122.SAMN05660895_0714"/>
<dbReference type="CDD" id="cd06171">
    <property type="entry name" value="Sigma70_r4"/>
    <property type="match status" value="1"/>
</dbReference>
<evidence type="ECO:0000313" key="7">
    <source>
        <dbReference type="EMBL" id="SFV30166.1"/>
    </source>
</evidence>
<dbReference type="Proteomes" id="UP000199537">
    <property type="component" value="Unassembled WGS sequence"/>
</dbReference>
<feature type="domain" description="RNA polymerase sigma-70 region 2" evidence="5">
    <location>
        <begin position="55"/>
        <end position="129"/>
    </location>
</feature>
<dbReference type="GO" id="GO:0003677">
    <property type="term" value="F:DNA binding"/>
    <property type="evidence" value="ECO:0007669"/>
    <property type="project" value="InterPro"/>
</dbReference>
<evidence type="ECO:0000256" key="1">
    <source>
        <dbReference type="ARBA" id="ARBA00010641"/>
    </source>
</evidence>
<dbReference type="InterPro" id="IPR039425">
    <property type="entry name" value="RNA_pol_sigma-70-like"/>
</dbReference>
<dbReference type="SUPFAM" id="SSF88946">
    <property type="entry name" value="Sigma2 domain of RNA polymerase sigma factors"/>
    <property type="match status" value="1"/>
</dbReference>
<evidence type="ECO:0000259" key="5">
    <source>
        <dbReference type="Pfam" id="PF04542"/>
    </source>
</evidence>
<dbReference type="Gene3D" id="1.10.1740.10">
    <property type="match status" value="1"/>
</dbReference>
<reference evidence="8" key="1">
    <citation type="submission" date="2016-10" db="EMBL/GenBank/DDBJ databases">
        <authorList>
            <person name="Varghese N."/>
            <person name="Submissions S."/>
        </authorList>
    </citation>
    <scope>NUCLEOTIDE SEQUENCE [LARGE SCALE GENOMIC DNA]</scope>
    <source>
        <strain evidence="8">DSM 14807</strain>
    </source>
</reference>
<dbReference type="InterPro" id="IPR014284">
    <property type="entry name" value="RNA_pol_sigma-70_dom"/>
</dbReference>
<keyword evidence="4" id="KW-0804">Transcription</keyword>
<dbReference type="OrthoDB" id="1056775at2"/>
<dbReference type="InterPro" id="IPR013249">
    <property type="entry name" value="RNA_pol_sigma70_r4_t2"/>
</dbReference>
<dbReference type="NCBIfam" id="TIGR02937">
    <property type="entry name" value="sigma70-ECF"/>
    <property type="match status" value="1"/>
</dbReference>
<organism evidence="7 8">
    <name type="scientific">Thermoflavifilum thermophilum</name>
    <dbReference type="NCBI Taxonomy" id="1393122"/>
    <lineage>
        <taxon>Bacteria</taxon>
        <taxon>Pseudomonadati</taxon>
        <taxon>Bacteroidota</taxon>
        <taxon>Chitinophagia</taxon>
        <taxon>Chitinophagales</taxon>
        <taxon>Chitinophagaceae</taxon>
        <taxon>Thermoflavifilum</taxon>
    </lineage>
</organism>
<keyword evidence="2" id="KW-0805">Transcription regulation</keyword>
<evidence type="ECO:0000256" key="4">
    <source>
        <dbReference type="ARBA" id="ARBA00023163"/>
    </source>
</evidence>
<protein>
    <submittedName>
        <fullName evidence="7">RNA polymerase sigma-70 factor, ECF subfamily</fullName>
    </submittedName>
</protein>
<dbReference type="PANTHER" id="PTHR43133">
    <property type="entry name" value="RNA POLYMERASE ECF-TYPE SIGMA FACTO"/>
    <property type="match status" value="1"/>
</dbReference>
<dbReference type="Pfam" id="PF08281">
    <property type="entry name" value="Sigma70_r4_2"/>
    <property type="match status" value="1"/>
</dbReference>